<dbReference type="AlphaFoldDB" id="A0A1M5GJ89"/>
<organism evidence="2 3">
    <name type="scientific">Arenibacter palladensis</name>
    <dbReference type="NCBI Taxonomy" id="237373"/>
    <lineage>
        <taxon>Bacteria</taxon>
        <taxon>Pseudomonadati</taxon>
        <taxon>Bacteroidota</taxon>
        <taxon>Flavobacteriia</taxon>
        <taxon>Flavobacteriales</taxon>
        <taxon>Flavobacteriaceae</taxon>
        <taxon>Arenibacter</taxon>
    </lineage>
</organism>
<dbReference type="Proteomes" id="UP000184406">
    <property type="component" value="Unassembled WGS sequence"/>
</dbReference>
<reference evidence="3" key="1">
    <citation type="submission" date="2016-11" db="EMBL/GenBank/DDBJ databases">
        <authorList>
            <person name="Varghese N."/>
            <person name="Submissions S."/>
        </authorList>
    </citation>
    <scope>NUCLEOTIDE SEQUENCE [LARGE SCALE GENOMIC DNA]</scope>
    <source>
        <strain evidence="3">DSM 17539</strain>
    </source>
</reference>
<name>A0A1M5GJ89_9FLAO</name>
<sequence length="34" mass="4006">MPSPRRKKNEQTIDFEDNAQRYLITENDLSSHDG</sequence>
<protein>
    <submittedName>
        <fullName evidence="2">Uncharacterized protein</fullName>
    </submittedName>
</protein>
<feature type="region of interest" description="Disordered" evidence="1">
    <location>
        <begin position="1"/>
        <end position="34"/>
    </location>
</feature>
<evidence type="ECO:0000256" key="1">
    <source>
        <dbReference type="SAM" id="MobiDB-lite"/>
    </source>
</evidence>
<evidence type="ECO:0000313" key="3">
    <source>
        <dbReference type="Proteomes" id="UP000184406"/>
    </source>
</evidence>
<keyword evidence="3" id="KW-1185">Reference proteome</keyword>
<evidence type="ECO:0000313" key="2">
    <source>
        <dbReference type="EMBL" id="SHG03815.1"/>
    </source>
</evidence>
<accession>A0A1M5GJ89</accession>
<dbReference type="EMBL" id="FQUX01000011">
    <property type="protein sequence ID" value="SHG03815.1"/>
    <property type="molecule type" value="Genomic_DNA"/>
</dbReference>
<gene>
    <name evidence="2" type="ORF">SAMN03080594_11189</name>
</gene>
<proteinExistence type="predicted"/>